<dbReference type="EMBL" id="MU250588">
    <property type="protein sequence ID" value="KAG7439628.1"/>
    <property type="molecule type" value="Genomic_DNA"/>
</dbReference>
<evidence type="ECO:0000313" key="2">
    <source>
        <dbReference type="Proteomes" id="UP000812287"/>
    </source>
</evidence>
<comment type="caution">
    <text evidence="1">The sequence shown here is derived from an EMBL/GenBank/DDBJ whole genome shotgun (WGS) entry which is preliminary data.</text>
</comment>
<accession>A0A9P7VFI4</accession>
<keyword evidence="2" id="KW-1185">Reference proteome</keyword>
<gene>
    <name evidence="1" type="ORF">BT62DRAFT_912971</name>
</gene>
<protein>
    <submittedName>
        <fullName evidence="1">DUF636 domain-containing protein</fullName>
    </submittedName>
</protein>
<proteinExistence type="predicted"/>
<dbReference type="AlphaFoldDB" id="A0A9P7VFI4"/>
<reference evidence="1" key="1">
    <citation type="submission" date="2020-11" db="EMBL/GenBank/DDBJ databases">
        <title>Adaptations for nitrogen fixation in a non-lichenized fungal sporocarp promotes dispersal by wood-feeding termites.</title>
        <authorList>
            <consortium name="DOE Joint Genome Institute"/>
            <person name="Koch R.A."/>
            <person name="Yoon G."/>
            <person name="Arayal U."/>
            <person name="Lail K."/>
            <person name="Amirebrahimi M."/>
            <person name="Labutti K."/>
            <person name="Lipzen A."/>
            <person name="Riley R."/>
            <person name="Barry K."/>
            <person name="Henrissat B."/>
            <person name="Grigoriev I.V."/>
            <person name="Herr J.R."/>
            <person name="Aime M.C."/>
        </authorList>
    </citation>
    <scope>NUCLEOTIDE SEQUENCE</scope>
    <source>
        <strain evidence="1">MCA 3950</strain>
    </source>
</reference>
<feature type="non-terminal residue" evidence="1">
    <location>
        <position position="1"/>
    </location>
</feature>
<organism evidence="1 2">
    <name type="scientific">Guyanagaster necrorhizus</name>
    <dbReference type="NCBI Taxonomy" id="856835"/>
    <lineage>
        <taxon>Eukaryota</taxon>
        <taxon>Fungi</taxon>
        <taxon>Dikarya</taxon>
        <taxon>Basidiomycota</taxon>
        <taxon>Agaricomycotina</taxon>
        <taxon>Agaricomycetes</taxon>
        <taxon>Agaricomycetidae</taxon>
        <taxon>Agaricales</taxon>
        <taxon>Marasmiineae</taxon>
        <taxon>Physalacriaceae</taxon>
        <taxon>Guyanagaster</taxon>
    </lineage>
</organism>
<dbReference type="Proteomes" id="UP000812287">
    <property type="component" value="Unassembled WGS sequence"/>
</dbReference>
<dbReference type="RefSeq" id="XP_043033128.1">
    <property type="nucleotide sequence ID" value="XM_043183873.1"/>
</dbReference>
<dbReference type="GeneID" id="66106170"/>
<dbReference type="OrthoDB" id="406544at2759"/>
<evidence type="ECO:0000313" key="1">
    <source>
        <dbReference type="EMBL" id="KAG7439628.1"/>
    </source>
</evidence>
<sequence>AVLWVYDKNWYSCRPELIHPFVGSVYLHSPRGVGICVKMNVKPDLVRLPEGDKEIYDDYGPLSLAKWHKKHNLC</sequence>
<name>A0A9P7VFI4_9AGAR</name>